<proteinExistence type="predicted"/>
<reference evidence="6" key="1">
    <citation type="submission" date="2008-06" db="EMBL/GenBank/DDBJ databases">
        <title>Complete sequence of Chlorobium phaeobacteroides BS1.</title>
        <authorList>
            <consortium name="US DOE Joint Genome Institute"/>
            <person name="Lucas S."/>
            <person name="Copeland A."/>
            <person name="Lapidus A."/>
            <person name="Glavina del Rio T."/>
            <person name="Dalin E."/>
            <person name="Tice H."/>
            <person name="Bruce D."/>
            <person name="Goodwin L."/>
            <person name="Pitluck S."/>
            <person name="Schmutz J."/>
            <person name="Larimer F."/>
            <person name="Land M."/>
            <person name="Hauser L."/>
            <person name="Kyrpides N."/>
            <person name="Ovchinnikova G."/>
            <person name="Li T."/>
            <person name="Liu Z."/>
            <person name="Zhao F."/>
            <person name="Overmann J."/>
            <person name="Bryant D.A."/>
            <person name="Richardson P."/>
        </authorList>
    </citation>
    <scope>NUCLEOTIDE SEQUENCE [LARGE SCALE GENOMIC DNA]</scope>
    <source>
        <strain evidence="6">BS1</strain>
    </source>
</reference>
<dbReference type="GO" id="GO:0110001">
    <property type="term" value="C:toxin-antitoxin complex"/>
    <property type="evidence" value="ECO:0007669"/>
    <property type="project" value="InterPro"/>
</dbReference>
<dbReference type="GO" id="GO:0004540">
    <property type="term" value="F:RNA nuclease activity"/>
    <property type="evidence" value="ECO:0007669"/>
    <property type="project" value="InterPro"/>
</dbReference>
<keyword evidence="3" id="KW-0540">Nuclease</keyword>
<sequence>MQSHELFRVDYESFRNDKKTQYAVIRALEIIGEASKKVPIEVRDNYAVIPWRSITGMRDKLVHDYFGVDTEVVWNTASKKRIH</sequence>
<dbReference type="eggNOG" id="COG2361">
    <property type="taxonomic scope" value="Bacteria"/>
</dbReference>
<dbReference type="GO" id="GO:0000166">
    <property type="term" value="F:nucleotide binding"/>
    <property type="evidence" value="ECO:0007669"/>
    <property type="project" value="UniProtKB-KW"/>
</dbReference>
<dbReference type="InterPro" id="IPR008201">
    <property type="entry name" value="HepT-like"/>
</dbReference>
<dbReference type="GO" id="GO:0016787">
    <property type="term" value="F:hydrolase activity"/>
    <property type="evidence" value="ECO:0007669"/>
    <property type="project" value="UniProtKB-KW"/>
</dbReference>
<accession>B3EQI8</accession>
<evidence type="ECO:0000256" key="4">
    <source>
        <dbReference type="ARBA" id="ARBA00022741"/>
    </source>
</evidence>
<evidence type="ECO:0000256" key="2">
    <source>
        <dbReference type="ARBA" id="ARBA00022649"/>
    </source>
</evidence>
<evidence type="ECO:0000313" key="6">
    <source>
        <dbReference type="EMBL" id="ACE04021.1"/>
    </source>
</evidence>
<name>B3EQI8_CHLPB</name>
<evidence type="ECO:0000256" key="1">
    <source>
        <dbReference type="ARBA" id="ARBA00022553"/>
    </source>
</evidence>
<dbReference type="EMBL" id="CP001101">
    <property type="protein sequence ID" value="ACE04021.1"/>
    <property type="molecule type" value="Genomic_DNA"/>
</dbReference>
<dbReference type="KEGG" id="cpb:Cphamn1_1083"/>
<dbReference type="STRING" id="331678.Cphamn1_1083"/>
<dbReference type="PANTHER" id="PTHR34139">
    <property type="entry name" value="UPF0331 PROTEIN MJ0127"/>
    <property type="match status" value="1"/>
</dbReference>
<dbReference type="AlphaFoldDB" id="B3EQI8"/>
<evidence type="ECO:0000256" key="5">
    <source>
        <dbReference type="ARBA" id="ARBA00022801"/>
    </source>
</evidence>
<dbReference type="Pfam" id="PF01934">
    <property type="entry name" value="HepT-like"/>
    <property type="match status" value="1"/>
</dbReference>
<dbReference type="HOGENOM" id="CLU_142825_5_0_10"/>
<gene>
    <name evidence="6" type="ordered locus">Cphamn1_1083</name>
</gene>
<dbReference type="InterPro" id="IPR051813">
    <property type="entry name" value="HepT_RNase_toxin"/>
</dbReference>
<dbReference type="PANTHER" id="PTHR34139:SF1">
    <property type="entry name" value="RNASE MJ1380-RELATED"/>
    <property type="match status" value="1"/>
</dbReference>
<keyword evidence="2" id="KW-1277">Toxin-antitoxin system</keyword>
<evidence type="ECO:0008006" key="7">
    <source>
        <dbReference type="Google" id="ProtNLM"/>
    </source>
</evidence>
<organism evidence="6">
    <name type="scientific">Chlorobium phaeobacteroides (strain BS1)</name>
    <dbReference type="NCBI Taxonomy" id="331678"/>
    <lineage>
        <taxon>Bacteria</taxon>
        <taxon>Pseudomonadati</taxon>
        <taxon>Chlorobiota</taxon>
        <taxon>Chlorobiia</taxon>
        <taxon>Chlorobiales</taxon>
        <taxon>Chlorobiaceae</taxon>
        <taxon>Chlorobium/Pelodictyon group</taxon>
        <taxon>Chlorobium</taxon>
    </lineage>
</organism>
<evidence type="ECO:0000256" key="3">
    <source>
        <dbReference type="ARBA" id="ARBA00022722"/>
    </source>
</evidence>
<protein>
    <recommendedName>
        <fullName evidence="7">DUF86 domain-containing protein</fullName>
    </recommendedName>
</protein>
<keyword evidence="4" id="KW-0547">Nucleotide-binding</keyword>
<keyword evidence="1" id="KW-0597">Phosphoprotein</keyword>
<keyword evidence="5" id="KW-0378">Hydrolase</keyword>